<organism evidence="7 8">
    <name type="scientific">Ficus carica</name>
    <name type="common">Common fig</name>
    <dbReference type="NCBI Taxonomy" id="3494"/>
    <lineage>
        <taxon>Eukaryota</taxon>
        <taxon>Viridiplantae</taxon>
        <taxon>Streptophyta</taxon>
        <taxon>Embryophyta</taxon>
        <taxon>Tracheophyta</taxon>
        <taxon>Spermatophyta</taxon>
        <taxon>Magnoliopsida</taxon>
        <taxon>eudicotyledons</taxon>
        <taxon>Gunneridae</taxon>
        <taxon>Pentapetalae</taxon>
        <taxon>rosids</taxon>
        <taxon>fabids</taxon>
        <taxon>Rosales</taxon>
        <taxon>Moraceae</taxon>
        <taxon>Ficeae</taxon>
        <taxon>Ficus</taxon>
    </lineage>
</organism>
<evidence type="ECO:0000256" key="1">
    <source>
        <dbReference type="ARBA" id="ARBA00010240"/>
    </source>
</evidence>
<dbReference type="InterPro" id="IPR016035">
    <property type="entry name" value="Acyl_Trfase/lysoPLipase"/>
</dbReference>
<dbReference type="GO" id="GO:0004620">
    <property type="term" value="F:phospholipase activity"/>
    <property type="evidence" value="ECO:0007669"/>
    <property type="project" value="TreeGrafter"/>
</dbReference>
<comment type="domain">
    <text evidence="5">The nitrogen atoms of the two glycine residues in the GGXR motif define the oxyanion hole, and stabilize the oxyanion that forms during the nucleophilic attack by the catalytic serine during substrate cleavage.</text>
</comment>
<proteinExistence type="inferred from homology"/>
<comment type="caution">
    <text evidence="4">Lacks conserved residue(s) required for the propagation of feature annotation.</text>
</comment>
<dbReference type="PROSITE" id="PS51635">
    <property type="entry name" value="PNPLA"/>
    <property type="match status" value="1"/>
</dbReference>
<evidence type="ECO:0000256" key="3">
    <source>
        <dbReference type="ARBA" id="ARBA00023098"/>
    </source>
</evidence>
<evidence type="ECO:0000256" key="5">
    <source>
        <dbReference type="RuleBase" id="RU361262"/>
    </source>
</evidence>
<dbReference type="PANTHER" id="PTHR32176:SF109">
    <property type="entry name" value="PATATIN-LIKE PROTEIN 2"/>
    <property type="match status" value="1"/>
</dbReference>
<keyword evidence="2 5" id="KW-0442">Lipid degradation</keyword>
<dbReference type="SUPFAM" id="SSF52151">
    <property type="entry name" value="FabD/lysophospholipase-like"/>
    <property type="match status" value="1"/>
</dbReference>
<feature type="short sequence motif" description="DGA/G" evidence="4">
    <location>
        <begin position="42"/>
        <end position="44"/>
    </location>
</feature>
<dbReference type="EMBL" id="BTGU01000041">
    <property type="protein sequence ID" value="GMN52260.1"/>
    <property type="molecule type" value="Genomic_DNA"/>
</dbReference>
<evidence type="ECO:0000256" key="2">
    <source>
        <dbReference type="ARBA" id="ARBA00022963"/>
    </source>
</evidence>
<gene>
    <name evidence="7" type="ORF">TIFTF001_021408</name>
</gene>
<sequence length="219" mass="24336">MQAKRTNSEVRLEDVVVSTSAAPVYFPLRKFEADGRQHFLVDGGLAANNPTLLAIREATKILEKEITTSNSYTGPDNYDKFLVLSLGTGSAEKQLGQNIGQGGLLSWVFDQKSGLNPLFDIMFRASDDMLSIYTSLLLGNHNTPRNYLRIQDYSMKTHEEKIDNASFENLWRLEKVGKNLLTRSVLVTHPDTGLPVSHDMFLSADQSESIANNKAALIT</sequence>
<protein>
    <recommendedName>
        <fullName evidence="5">Patatin</fullName>
        <ecNumber evidence="5">3.1.1.-</ecNumber>
    </recommendedName>
</protein>
<dbReference type="EC" id="3.1.1.-" evidence="5"/>
<keyword evidence="8" id="KW-1185">Reference proteome</keyword>
<comment type="caution">
    <text evidence="7">The sequence shown here is derived from an EMBL/GenBank/DDBJ whole genome shotgun (WGS) entry which is preliminary data.</text>
</comment>
<dbReference type="PANTHER" id="PTHR32176">
    <property type="entry name" value="XYLOSE ISOMERASE"/>
    <property type="match status" value="1"/>
</dbReference>
<dbReference type="Gene3D" id="3.40.1090.10">
    <property type="entry name" value="Cytosolic phospholipase A2 catalytic domain"/>
    <property type="match status" value="1"/>
</dbReference>
<keyword evidence="3 5" id="KW-0443">Lipid metabolism</keyword>
<evidence type="ECO:0000256" key="4">
    <source>
        <dbReference type="PROSITE-ProRule" id="PRU01161"/>
    </source>
</evidence>
<name>A0AA88AHX1_FICCA</name>
<feature type="domain" description="PNPLA" evidence="6">
    <location>
        <begin position="1"/>
        <end position="55"/>
    </location>
</feature>
<evidence type="ECO:0000259" key="6">
    <source>
        <dbReference type="PROSITE" id="PS51635"/>
    </source>
</evidence>
<dbReference type="InterPro" id="IPR002641">
    <property type="entry name" value="PNPLA_dom"/>
</dbReference>
<dbReference type="Pfam" id="PF01734">
    <property type="entry name" value="Patatin"/>
    <property type="match status" value="1"/>
</dbReference>
<dbReference type="GO" id="GO:0047372">
    <property type="term" value="F:monoacylglycerol lipase activity"/>
    <property type="evidence" value="ECO:0007669"/>
    <property type="project" value="TreeGrafter"/>
</dbReference>
<accession>A0AA88AHX1</accession>
<reference evidence="7" key="1">
    <citation type="submission" date="2023-07" db="EMBL/GenBank/DDBJ databases">
        <title>draft genome sequence of fig (Ficus carica).</title>
        <authorList>
            <person name="Takahashi T."/>
            <person name="Nishimura K."/>
        </authorList>
    </citation>
    <scope>NUCLEOTIDE SEQUENCE</scope>
</reference>
<evidence type="ECO:0000313" key="8">
    <source>
        <dbReference type="Proteomes" id="UP001187192"/>
    </source>
</evidence>
<comment type="function">
    <text evidence="5">Lipolytic acyl hydrolase (LAH).</text>
</comment>
<dbReference type="AlphaFoldDB" id="A0AA88AHX1"/>
<dbReference type="GO" id="GO:0016042">
    <property type="term" value="P:lipid catabolic process"/>
    <property type="evidence" value="ECO:0007669"/>
    <property type="project" value="UniProtKB-KW"/>
</dbReference>
<dbReference type="Proteomes" id="UP001187192">
    <property type="component" value="Unassembled WGS sequence"/>
</dbReference>
<evidence type="ECO:0000313" key="7">
    <source>
        <dbReference type="EMBL" id="GMN52260.1"/>
    </source>
</evidence>
<keyword evidence="5" id="KW-0378">Hydrolase</keyword>
<comment type="similarity">
    <text evidence="1 5">Belongs to the patatin family.</text>
</comment>